<feature type="region of interest" description="Disordered" evidence="1">
    <location>
        <begin position="40"/>
        <end position="64"/>
    </location>
</feature>
<reference evidence="2 3" key="2">
    <citation type="journal article" date="2017" name="Int. J. Syst. Evol. Microbiol.">
        <title>Adaptation of Surface-Associated Bacteria to the Open Ocean: A Genomically Distinct Subpopulation of Phaeobacter gallaeciensis Colonizes Pacific Mesozooplankton.</title>
        <authorList>
            <person name="Freese H.M."/>
            <person name="Methner A."/>
            <person name="Overmann J."/>
        </authorList>
    </citation>
    <scope>NUCLEOTIDE SEQUENCE [LARGE SCALE GENOMIC DNA]</scope>
    <source>
        <strain evidence="2 3">P66</strain>
    </source>
</reference>
<feature type="region of interest" description="Disordered" evidence="1">
    <location>
        <begin position="77"/>
        <end position="96"/>
    </location>
</feature>
<evidence type="ECO:0000256" key="1">
    <source>
        <dbReference type="SAM" id="MobiDB-lite"/>
    </source>
</evidence>
<feature type="compositionally biased region" description="Low complexity" evidence="1">
    <location>
        <begin position="81"/>
        <end position="96"/>
    </location>
</feature>
<protein>
    <submittedName>
        <fullName evidence="2">Uncharacterized protein</fullName>
    </submittedName>
</protein>
<name>A0ABN5GHR1_9RHOB</name>
<reference evidence="2 3" key="1">
    <citation type="journal article" date="2017" name="Genome Biol. Evol.">
        <title>Trajectories and Drivers of Genome Evolution in Surface-Associated Marine Phaeobacter.</title>
        <authorList>
            <person name="Freese H.M."/>
            <person name="Sikorski J."/>
            <person name="Bunk B."/>
            <person name="Scheuner C."/>
            <person name="Meier-Kolthoff J.P."/>
            <person name="Sproer C."/>
            <person name="Gram L."/>
            <person name="Overmann J."/>
        </authorList>
    </citation>
    <scope>NUCLEOTIDE SEQUENCE [LARGE SCALE GENOMIC DNA]</scope>
    <source>
        <strain evidence="2 3">P66</strain>
    </source>
</reference>
<evidence type="ECO:0000313" key="2">
    <source>
        <dbReference type="EMBL" id="AUQ93248.1"/>
    </source>
</evidence>
<dbReference type="Proteomes" id="UP000236536">
    <property type="component" value="Chromosome"/>
</dbReference>
<evidence type="ECO:0000313" key="3">
    <source>
        <dbReference type="Proteomes" id="UP000236536"/>
    </source>
</evidence>
<keyword evidence="3" id="KW-1185">Reference proteome</keyword>
<proteinExistence type="predicted"/>
<feature type="compositionally biased region" description="Low complexity" evidence="1">
    <location>
        <begin position="40"/>
        <end position="49"/>
    </location>
</feature>
<gene>
    <name evidence="2" type="ORF">PhaeoP66_00426</name>
</gene>
<accession>A0ABN5GHR1</accession>
<sequence>MLTYDWIVLITLGKDKWEAQRQFPKSYELERDAAQIRGAAEAAAKAAARAETEPEPEPTAKRPGLLRRLFARRMGQGAAGAGQAAPSCCPSSRAAS</sequence>
<dbReference type="EMBL" id="CP010705">
    <property type="protein sequence ID" value="AUQ93248.1"/>
    <property type="molecule type" value="Genomic_DNA"/>
</dbReference>
<dbReference type="RefSeq" id="WP_102873571.1">
    <property type="nucleotide sequence ID" value="NZ_CP010599.1"/>
</dbReference>
<organism evidence="2 3">
    <name type="scientific">Phaeobacter inhibens</name>
    <dbReference type="NCBI Taxonomy" id="221822"/>
    <lineage>
        <taxon>Bacteria</taxon>
        <taxon>Pseudomonadati</taxon>
        <taxon>Pseudomonadota</taxon>
        <taxon>Alphaproteobacteria</taxon>
        <taxon>Rhodobacterales</taxon>
        <taxon>Roseobacteraceae</taxon>
        <taxon>Phaeobacter</taxon>
    </lineage>
</organism>